<dbReference type="InterPro" id="IPR013727">
    <property type="entry name" value="2CSK_N"/>
</dbReference>
<feature type="domain" description="HAMP" evidence="13">
    <location>
        <begin position="197"/>
        <end position="249"/>
    </location>
</feature>
<keyword evidence="15" id="KW-1185">Reference proteome</keyword>
<dbReference type="InterPro" id="IPR003661">
    <property type="entry name" value="HisK_dim/P_dom"/>
</dbReference>
<dbReference type="InterPro" id="IPR003594">
    <property type="entry name" value="HATPase_dom"/>
</dbReference>
<dbReference type="InterPro" id="IPR036890">
    <property type="entry name" value="HATPase_C_sf"/>
</dbReference>
<evidence type="ECO:0000256" key="7">
    <source>
        <dbReference type="ARBA" id="ARBA00022777"/>
    </source>
</evidence>
<dbReference type="SMART" id="SM00388">
    <property type="entry name" value="HisKA"/>
    <property type="match status" value="1"/>
</dbReference>
<dbReference type="EMBL" id="JAGQDE010000008">
    <property type="protein sequence ID" value="MBQ0959513.1"/>
    <property type="molecule type" value="Genomic_DNA"/>
</dbReference>
<keyword evidence="7 14" id="KW-0418">Kinase</keyword>
<protein>
    <recommendedName>
        <fullName evidence="3">histidine kinase</fullName>
        <ecNumber evidence="3">2.7.13.3</ecNumber>
    </recommendedName>
</protein>
<gene>
    <name evidence="14" type="ORF">KAK06_11190</name>
</gene>
<dbReference type="SUPFAM" id="SSF47384">
    <property type="entry name" value="Homodimeric domain of signal transducing histidine kinase"/>
    <property type="match status" value="1"/>
</dbReference>
<dbReference type="PROSITE" id="PS50885">
    <property type="entry name" value="HAMP"/>
    <property type="match status" value="1"/>
</dbReference>
<dbReference type="InterPro" id="IPR003660">
    <property type="entry name" value="HAMP_dom"/>
</dbReference>
<evidence type="ECO:0000313" key="15">
    <source>
        <dbReference type="Proteomes" id="UP000678374"/>
    </source>
</evidence>
<dbReference type="Pfam" id="PF00512">
    <property type="entry name" value="HisKA"/>
    <property type="match status" value="1"/>
</dbReference>
<feature type="transmembrane region" description="Helical" evidence="11">
    <location>
        <begin position="12"/>
        <end position="33"/>
    </location>
</feature>
<evidence type="ECO:0000256" key="1">
    <source>
        <dbReference type="ARBA" id="ARBA00000085"/>
    </source>
</evidence>
<evidence type="ECO:0000259" key="13">
    <source>
        <dbReference type="PROSITE" id="PS50885"/>
    </source>
</evidence>
<keyword evidence="8 11" id="KW-1133">Transmembrane helix</keyword>
<dbReference type="GO" id="GO:0000155">
    <property type="term" value="F:phosphorelay sensor kinase activity"/>
    <property type="evidence" value="ECO:0007669"/>
    <property type="project" value="InterPro"/>
</dbReference>
<evidence type="ECO:0000256" key="9">
    <source>
        <dbReference type="ARBA" id="ARBA00023012"/>
    </source>
</evidence>
<evidence type="ECO:0000256" key="3">
    <source>
        <dbReference type="ARBA" id="ARBA00012438"/>
    </source>
</evidence>
<dbReference type="SMART" id="SM00387">
    <property type="entry name" value="HATPase_c"/>
    <property type="match status" value="1"/>
</dbReference>
<dbReference type="Pfam" id="PF00672">
    <property type="entry name" value="HAMP"/>
    <property type="match status" value="1"/>
</dbReference>
<dbReference type="CDD" id="cd00075">
    <property type="entry name" value="HATPase"/>
    <property type="match status" value="1"/>
</dbReference>
<dbReference type="EC" id="2.7.13.3" evidence="3"/>
<keyword evidence="4" id="KW-0597">Phosphoprotein</keyword>
<feature type="domain" description="Histidine kinase" evidence="12">
    <location>
        <begin position="257"/>
        <end position="468"/>
    </location>
</feature>
<evidence type="ECO:0000259" key="12">
    <source>
        <dbReference type="PROSITE" id="PS50109"/>
    </source>
</evidence>
<keyword evidence="6 11" id="KW-0812">Transmembrane</keyword>
<dbReference type="AlphaFoldDB" id="A0A940YP68"/>
<dbReference type="Gene3D" id="6.10.340.10">
    <property type="match status" value="1"/>
</dbReference>
<dbReference type="InterPro" id="IPR050428">
    <property type="entry name" value="TCS_sensor_his_kinase"/>
</dbReference>
<dbReference type="PRINTS" id="PR00344">
    <property type="entry name" value="BCTRLSENSOR"/>
</dbReference>
<evidence type="ECO:0000313" key="14">
    <source>
        <dbReference type="EMBL" id="MBQ0959513.1"/>
    </source>
</evidence>
<evidence type="ECO:0000256" key="5">
    <source>
        <dbReference type="ARBA" id="ARBA00022679"/>
    </source>
</evidence>
<dbReference type="GO" id="GO:0005886">
    <property type="term" value="C:plasma membrane"/>
    <property type="evidence" value="ECO:0007669"/>
    <property type="project" value="TreeGrafter"/>
</dbReference>
<name>A0A940YP68_9BURK</name>
<dbReference type="InterPro" id="IPR036097">
    <property type="entry name" value="HisK_dim/P_sf"/>
</dbReference>
<dbReference type="PANTHER" id="PTHR45436:SF1">
    <property type="entry name" value="SENSOR PROTEIN QSEC"/>
    <property type="match status" value="1"/>
</dbReference>
<dbReference type="Gene3D" id="3.30.565.10">
    <property type="entry name" value="Histidine kinase-like ATPase, C-terminal domain"/>
    <property type="match status" value="1"/>
</dbReference>
<evidence type="ECO:0000256" key="4">
    <source>
        <dbReference type="ARBA" id="ARBA00022553"/>
    </source>
</evidence>
<sequence length="476" mass="51986">MDALRRLSLRNRLLLGILLPVLAVIALNGVVLYRQALKAADTAYDRTLLATAKSIGDLLEVERVDGRTRLKSTLLYSALEAFEADNRSRLYYKVSGFDGETVSGFEALPTWRGRLPQKGPYAALVDFYDSHYGPTPVRMAVLLQPVTWDGGQGMATVQVAETLELRESLARQLLLGTLWRESALLLVIAAVVAFVVHRAMRPVQRISQSLRQRAQGELAPIEATDAPRELRPLVEATNQLMGRLRDLLEQQKRFVRDSSHQLRTPLAVLKAQVQSARRGDLPAEAALEEIGQTVERATELANQMLALAKVAQLRRQDDAPVTDWAEVVRQLALDMAPLMAERELDVAVDLQAAPVRAHEWALRELSRNLIHNAVKHGPPHSGLTITLLSDGRHAALTIADGGPGISEVQRQRLFQPFSAGDTRSGSGLGLSICHDVVLALGGQIALENRGRAGAVQGLDAIVRLPLAAAAERESAP</sequence>
<dbReference type="Gene3D" id="1.10.287.130">
    <property type="match status" value="1"/>
</dbReference>
<dbReference type="Pfam" id="PF02518">
    <property type="entry name" value="HATPase_c"/>
    <property type="match status" value="1"/>
</dbReference>
<accession>A0A940YP68</accession>
<dbReference type="SUPFAM" id="SSF55874">
    <property type="entry name" value="ATPase domain of HSP90 chaperone/DNA topoisomerase II/histidine kinase"/>
    <property type="match status" value="1"/>
</dbReference>
<evidence type="ECO:0000256" key="10">
    <source>
        <dbReference type="ARBA" id="ARBA00023136"/>
    </source>
</evidence>
<dbReference type="CDD" id="cd00082">
    <property type="entry name" value="HisKA"/>
    <property type="match status" value="1"/>
</dbReference>
<dbReference type="RefSeq" id="WP_210802154.1">
    <property type="nucleotide sequence ID" value="NZ_JAGQDE010000008.1"/>
</dbReference>
<evidence type="ECO:0000256" key="11">
    <source>
        <dbReference type="SAM" id="Phobius"/>
    </source>
</evidence>
<comment type="catalytic activity">
    <reaction evidence="1">
        <text>ATP + protein L-histidine = ADP + protein N-phospho-L-histidine.</text>
        <dbReference type="EC" id="2.7.13.3"/>
    </reaction>
</comment>
<dbReference type="Pfam" id="PF08521">
    <property type="entry name" value="2CSK_N"/>
    <property type="match status" value="1"/>
</dbReference>
<reference evidence="14" key="1">
    <citation type="submission" date="2021-04" db="EMBL/GenBank/DDBJ databases">
        <title>The genome sequence of Ideonella sp. 4Y11.</title>
        <authorList>
            <person name="Liu Y."/>
        </authorList>
    </citation>
    <scope>NUCLEOTIDE SEQUENCE</scope>
    <source>
        <strain evidence="14">4Y11</strain>
    </source>
</reference>
<evidence type="ECO:0000256" key="8">
    <source>
        <dbReference type="ARBA" id="ARBA00022989"/>
    </source>
</evidence>
<keyword evidence="5" id="KW-0808">Transferase</keyword>
<organism evidence="14 15">
    <name type="scientific">Ideonella aquatica</name>
    <dbReference type="NCBI Taxonomy" id="2824119"/>
    <lineage>
        <taxon>Bacteria</taxon>
        <taxon>Pseudomonadati</taxon>
        <taxon>Pseudomonadota</taxon>
        <taxon>Betaproteobacteria</taxon>
        <taxon>Burkholderiales</taxon>
        <taxon>Sphaerotilaceae</taxon>
        <taxon>Ideonella</taxon>
    </lineage>
</organism>
<dbReference type="InterPro" id="IPR005467">
    <property type="entry name" value="His_kinase_dom"/>
</dbReference>
<keyword evidence="9" id="KW-0902">Two-component regulatory system</keyword>
<keyword evidence="10 11" id="KW-0472">Membrane</keyword>
<evidence type="ECO:0000256" key="6">
    <source>
        <dbReference type="ARBA" id="ARBA00022692"/>
    </source>
</evidence>
<dbReference type="Proteomes" id="UP000678374">
    <property type="component" value="Unassembled WGS sequence"/>
</dbReference>
<dbReference type="PANTHER" id="PTHR45436">
    <property type="entry name" value="SENSOR HISTIDINE KINASE YKOH"/>
    <property type="match status" value="1"/>
</dbReference>
<dbReference type="PROSITE" id="PS50109">
    <property type="entry name" value="HIS_KIN"/>
    <property type="match status" value="1"/>
</dbReference>
<proteinExistence type="predicted"/>
<dbReference type="InterPro" id="IPR004358">
    <property type="entry name" value="Sig_transdc_His_kin-like_C"/>
</dbReference>
<comment type="subcellular location">
    <subcellularLocation>
        <location evidence="2">Membrane</location>
    </subcellularLocation>
</comment>
<evidence type="ECO:0000256" key="2">
    <source>
        <dbReference type="ARBA" id="ARBA00004370"/>
    </source>
</evidence>
<comment type="caution">
    <text evidence="14">The sequence shown here is derived from an EMBL/GenBank/DDBJ whole genome shotgun (WGS) entry which is preliminary data.</text>
</comment>